<dbReference type="EMBL" id="CP001978">
    <property type="protein sequence ID" value="ADP97912.1"/>
    <property type="molecule type" value="Genomic_DNA"/>
</dbReference>
<accession>E4PF32</accession>
<reference evidence="1 2" key="1">
    <citation type="journal article" date="2010" name="Stand. Genomic Sci.">
        <title>Complete genome sequence of Marinobacter adhaerens type strain (HP15), a diatom-interacting marine microorganism.</title>
        <authorList>
            <person name="Gardes A."/>
            <person name="Kaeppel E."/>
            <person name="Shehzad A."/>
            <person name="Seebah S."/>
            <person name="Teeling H."/>
            <person name="Yarza P."/>
            <person name="Glockner F.O."/>
            <person name="Grossart H.P."/>
            <person name="Ullrich M.S."/>
        </authorList>
    </citation>
    <scope>NUCLEOTIDE SEQUENCE [LARGE SCALE GENOMIC DNA]</scope>
    <source>
        <strain evidence="2">DSM 23420 / HP15</strain>
    </source>
</reference>
<reference evidence="2" key="2">
    <citation type="submission" date="2010-02" db="EMBL/GenBank/DDBJ databases">
        <title>Complete genome sequence of Marinobacter adhaerens type strain (HP15).</title>
        <authorList>
            <person name="Gaerdes A.A.M."/>
            <person name="Kaeppel E."/>
            <person name="Shezad A."/>
            <person name="Seebah S."/>
            <person name="Teeling H."/>
            <person name="Yarza P."/>
            <person name="Gloeckner F.O."/>
            <person name="Ullrich M.S."/>
        </authorList>
    </citation>
    <scope>NUCLEOTIDE SEQUENCE [LARGE SCALE GENOMIC DNA]</scope>
    <source>
        <strain evidence="2">DSM 23420 / HP15</strain>
    </source>
</reference>
<protein>
    <submittedName>
        <fullName evidence="1">Uncharacterized protein</fullName>
    </submittedName>
</protein>
<proteinExistence type="predicted"/>
<name>E4PF32_MARAH</name>
<organism evidence="1 2">
    <name type="scientific">Marinobacter adhaerens (strain DSM 23420 / HP15)</name>
    <dbReference type="NCBI Taxonomy" id="225937"/>
    <lineage>
        <taxon>Bacteria</taxon>
        <taxon>Pseudomonadati</taxon>
        <taxon>Pseudomonadota</taxon>
        <taxon>Gammaproteobacteria</taxon>
        <taxon>Pseudomonadales</taxon>
        <taxon>Marinobacteraceae</taxon>
        <taxon>Marinobacter</taxon>
    </lineage>
</organism>
<dbReference type="KEGG" id="mad:HP15_2148"/>
<evidence type="ECO:0000313" key="2">
    <source>
        <dbReference type="Proteomes" id="UP000007077"/>
    </source>
</evidence>
<dbReference type="AlphaFoldDB" id="E4PF32"/>
<dbReference type="HOGENOM" id="CLU_2523603_0_0_6"/>
<evidence type="ECO:0000313" key="1">
    <source>
        <dbReference type="EMBL" id="ADP97912.1"/>
    </source>
</evidence>
<gene>
    <name evidence="1" type="ordered locus">HP15_2148</name>
</gene>
<dbReference type="Proteomes" id="UP000007077">
    <property type="component" value="Chromosome"/>
</dbReference>
<sequence length="84" mass="8818">MHGREGGINRSAGLYVARHIVKDDFRGWHAGDPIVNSFGLLPGASLNKAGLSRHQCDENCGTASLAKQASDPVPGGHVLSLGDR</sequence>
<dbReference type="STRING" id="225937.HP15_2148"/>